<protein>
    <recommendedName>
        <fullName evidence="3">Lipoprotein</fullName>
    </recommendedName>
</protein>
<evidence type="ECO:0000313" key="1">
    <source>
        <dbReference type="EMBL" id="MDF0709115.1"/>
    </source>
</evidence>
<dbReference type="EMBL" id="JARFVA010000010">
    <property type="protein sequence ID" value="MDF0709115.1"/>
    <property type="molecule type" value="Genomic_DNA"/>
</dbReference>
<dbReference type="RefSeq" id="WP_275650883.1">
    <property type="nucleotide sequence ID" value="NZ_JARFVA010000010.1"/>
</dbReference>
<dbReference type="Proteomes" id="UP001217083">
    <property type="component" value="Unassembled WGS sequence"/>
</dbReference>
<name>A0ABT5XTH7_9FLAO</name>
<proteinExistence type="predicted"/>
<gene>
    <name evidence="1" type="ORF">PY091_18030</name>
</gene>
<keyword evidence="2" id="KW-1185">Reference proteome</keyword>
<evidence type="ECO:0008006" key="3">
    <source>
        <dbReference type="Google" id="ProtNLM"/>
    </source>
</evidence>
<organism evidence="1 2">
    <name type="scientific">Flagellimonas okinawensis</name>
    <dbReference type="NCBI Taxonomy" id="3031324"/>
    <lineage>
        <taxon>Bacteria</taxon>
        <taxon>Pseudomonadati</taxon>
        <taxon>Bacteroidota</taxon>
        <taxon>Flavobacteriia</taxon>
        <taxon>Flavobacteriales</taxon>
        <taxon>Flavobacteriaceae</taxon>
        <taxon>Flagellimonas</taxon>
    </lineage>
</organism>
<reference evidence="1 2" key="1">
    <citation type="submission" date="2023-03" db="EMBL/GenBank/DDBJ databases">
        <title>Muricauda XX sp. nov. and Muricauda XXX sp. nov., two novel species isolated from Okinawa Trough.</title>
        <authorList>
            <person name="Cao W."/>
            <person name="Deng X."/>
        </authorList>
    </citation>
    <scope>NUCLEOTIDE SEQUENCE [LARGE SCALE GENOMIC DNA]</scope>
    <source>
        <strain evidence="1 2">81s02</strain>
    </source>
</reference>
<comment type="caution">
    <text evidence="1">The sequence shown here is derived from an EMBL/GenBank/DDBJ whole genome shotgun (WGS) entry which is preliminary data.</text>
</comment>
<dbReference type="PROSITE" id="PS51257">
    <property type="entry name" value="PROKAR_LIPOPROTEIN"/>
    <property type="match status" value="1"/>
</dbReference>
<sequence>MKFFSIVLISLLSLQACKNQKSYSDITIGNTDDFSNKNPNTEQSMVLRELENSKEKSRTKVHYKDSVYSYVDFVKSIGWSNVTPVRIIRDSIEIKSYHIKNCKTLIVVE</sequence>
<evidence type="ECO:0000313" key="2">
    <source>
        <dbReference type="Proteomes" id="UP001217083"/>
    </source>
</evidence>
<accession>A0ABT5XTH7</accession>